<feature type="chain" id="PRO_5046163497" evidence="1">
    <location>
        <begin position="30"/>
        <end position="196"/>
    </location>
</feature>
<sequence length="196" mass="20772">MGIHRHGRTTIRLALAAGLGIASIGAAPASGATTASGSASAAGTRAPVFAAGRAHAADLAVFTRMRREQARAWERGDSRAYAAAYAPDGDLVNILGEHMHGRQGIAKAIQRHFDRSLKNTRLLELEEHVRFVSPTTAVIVRKGCVLYGGEKACRPDTVSINTSVAVKYAREWLITSFQNTLVHPGGQPPVKPPSTG</sequence>
<dbReference type="Gene3D" id="3.10.450.50">
    <property type="match status" value="1"/>
</dbReference>
<keyword evidence="1" id="KW-0732">Signal</keyword>
<organism evidence="2 3">
    <name type="scientific">Sphaerisporangium dianthi</name>
    <dbReference type="NCBI Taxonomy" id="1436120"/>
    <lineage>
        <taxon>Bacteria</taxon>
        <taxon>Bacillati</taxon>
        <taxon>Actinomycetota</taxon>
        <taxon>Actinomycetes</taxon>
        <taxon>Streptosporangiales</taxon>
        <taxon>Streptosporangiaceae</taxon>
        <taxon>Sphaerisporangium</taxon>
    </lineage>
</organism>
<reference evidence="3" key="1">
    <citation type="journal article" date="2019" name="Int. J. Syst. Evol. Microbiol.">
        <title>The Global Catalogue of Microorganisms (GCM) 10K type strain sequencing project: providing services to taxonomists for standard genome sequencing and annotation.</title>
        <authorList>
            <consortium name="The Broad Institute Genomics Platform"/>
            <consortium name="The Broad Institute Genome Sequencing Center for Infectious Disease"/>
            <person name="Wu L."/>
            <person name="Ma J."/>
        </authorList>
    </citation>
    <scope>NUCLEOTIDE SEQUENCE [LARGE SCALE GENOMIC DNA]</scope>
    <source>
        <strain evidence="3">CGMCC 4.7132</strain>
    </source>
</reference>
<evidence type="ECO:0000313" key="2">
    <source>
        <dbReference type="EMBL" id="MFC4530510.1"/>
    </source>
</evidence>
<accession>A0ABV9CBM3</accession>
<dbReference type="RefSeq" id="WP_380838377.1">
    <property type="nucleotide sequence ID" value="NZ_JBHSFP010000003.1"/>
</dbReference>
<protein>
    <submittedName>
        <fullName evidence="2">SgcJ/EcaC family oxidoreductase</fullName>
    </submittedName>
</protein>
<proteinExistence type="predicted"/>
<comment type="caution">
    <text evidence="2">The sequence shown here is derived from an EMBL/GenBank/DDBJ whole genome shotgun (WGS) entry which is preliminary data.</text>
</comment>
<dbReference type="EMBL" id="JBHSFP010000003">
    <property type="protein sequence ID" value="MFC4530510.1"/>
    <property type="molecule type" value="Genomic_DNA"/>
</dbReference>
<gene>
    <name evidence="2" type="ORF">ACFO60_07025</name>
</gene>
<dbReference type="Proteomes" id="UP001596004">
    <property type="component" value="Unassembled WGS sequence"/>
</dbReference>
<name>A0ABV9CBM3_9ACTN</name>
<dbReference type="InterPro" id="IPR011944">
    <property type="entry name" value="Steroid_delta5-4_isomerase"/>
</dbReference>
<dbReference type="NCBIfam" id="TIGR02246">
    <property type="entry name" value="SgcJ/EcaC family oxidoreductase"/>
    <property type="match status" value="1"/>
</dbReference>
<evidence type="ECO:0000313" key="3">
    <source>
        <dbReference type="Proteomes" id="UP001596004"/>
    </source>
</evidence>
<dbReference type="SUPFAM" id="SSF54427">
    <property type="entry name" value="NTF2-like"/>
    <property type="match status" value="1"/>
</dbReference>
<feature type="signal peptide" evidence="1">
    <location>
        <begin position="1"/>
        <end position="29"/>
    </location>
</feature>
<dbReference type="InterPro" id="IPR032710">
    <property type="entry name" value="NTF2-like_dom_sf"/>
</dbReference>
<keyword evidence="3" id="KW-1185">Reference proteome</keyword>
<evidence type="ECO:0000256" key="1">
    <source>
        <dbReference type="SAM" id="SignalP"/>
    </source>
</evidence>